<dbReference type="Proteomes" id="UP000199559">
    <property type="component" value="Unassembled WGS sequence"/>
</dbReference>
<dbReference type="EMBL" id="FORM01000008">
    <property type="protein sequence ID" value="SFJ46764.1"/>
    <property type="molecule type" value="Genomic_DNA"/>
</dbReference>
<evidence type="ECO:0000313" key="1">
    <source>
        <dbReference type="EMBL" id="SFJ46764.1"/>
    </source>
</evidence>
<accession>A0A1I3RJF7</accession>
<name>A0A1I3RJF7_9FLAO</name>
<dbReference type="RefSeq" id="WP_090841205.1">
    <property type="nucleotide sequence ID" value="NZ_CANLBQ010000001.1"/>
</dbReference>
<proteinExistence type="predicted"/>
<sequence length="183" mass="20236">MKKTIVSLSILALILTSCGKGTDPYLVQNQNVGLLTDSTQVKELKTIYANDSIISPIAGDEFSGSINTIEVYEKGGKHLLSIIPKQLLDSTSTISSIKFKDPRFKTDKGITSNSTFGDIKKNYTITKIQNSFKSASIFVKESDAFFLIDKKELPAEFKVDTHKTIEATNIPETAKVKHFILGW</sequence>
<dbReference type="AlphaFoldDB" id="A0A1I3RJF7"/>
<evidence type="ECO:0008006" key="3">
    <source>
        <dbReference type="Google" id="ProtNLM"/>
    </source>
</evidence>
<gene>
    <name evidence="1" type="ORF">SAMN05443431_10820</name>
</gene>
<reference evidence="2" key="1">
    <citation type="submission" date="2016-10" db="EMBL/GenBank/DDBJ databases">
        <authorList>
            <person name="Varghese N."/>
            <person name="Submissions S."/>
        </authorList>
    </citation>
    <scope>NUCLEOTIDE SEQUENCE [LARGE SCALE GENOMIC DNA]</scope>
    <source>
        <strain evidence="2">DSM 28881</strain>
    </source>
</reference>
<protein>
    <recommendedName>
        <fullName evidence="3">Lipoprotein</fullName>
    </recommendedName>
</protein>
<dbReference type="STRING" id="1144750.SAMN05443431_10820"/>
<evidence type="ECO:0000313" key="2">
    <source>
        <dbReference type="Proteomes" id="UP000199559"/>
    </source>
</evidence>
<organism evidence="1 2">
    <name type="scientific">Olleya namhaensis</name>
    <dbReference type="NCBI Taxonomy" id="1144750"/>
    <lineage>
        <taxon>Bacteria</taxon>
        <taxon>Pseudomonadati</taxon>
        <taxon>Bacteroidota</taxon>
        <taxon>Flavobacteriia</taxon>
        <taxon>Flavobacteriales</taxon>
        <taxon>Flavobacteriaceae</taxon>
    </lineage>
</organism>
<dbReference type="PROSITE" id="PS51257">
    <property type="entry name" value="PROKAR_LIPOPROTEIN"/>
    <property type="match status" value="1"/>
</dbReference>
<keyword evidence="2" id="KW-1185">Reference proteome</keyword>